<name>A0A1G1YXV1_9BACT</name>
<dbReference type="Proteomes" id="UP000177062">
    <property type="component" value="Unassembled WGS sequence"/>
</dbReference>
<protein>
    <recommendedName>
        <fullName evidence="1">Homing endonuclease LAGLIDADG domain-containing protein</fullName>
    </recommendedName>
</protein>
<dbReference type="InterPro" id="IPR027434">
    <property type="entry name" value="Homing_endonucl"/>
</dbReference>
<dbReference type="SUPFAM" id="SSF55608">
    <property type="entry name" value="Homing endonucleases"/>
    <property type="match status" value="1"/>
</dbReference>
<dbReference type="PANTHER" id="PTHR36181">
    <property type="entry name" value="INTRON-ENCODED ENDONUCLEASE AI3-RELATED"/>
    <property type="match status" value="1"/>
</dbReference>
<feature type="domain" description="Homing endonuclease LAGLIDADG" evidence="1">
    <location>
        <begin position="10"/>
        <end position="112"/>
    </location>
</feature>
<dbReference type="AlphaFoldDB" id="A0A1G1YXV1"/>
<comment type="caution">
    <text evidence="2">The sequence shown here is derived from an EMBL/GenBank/DDBJ whole genome shotgun (WGS) entry which is preliminary data.</text>
</comment>
<dbReference type="Gene3D" id="3.10.28.10">
    <property type="entry name" value="Homing endonucleases"/>
    <property type="match status" value="1"/>
</dbReference>
<proteinExistence type="predicted"/>
<evidence type="ECO:0000313" key="2">
    <source>
        <dbReference type="EMBL" id="OGY57195.1"/>
    </source>
</evidence>
<dbReference type="InterPro" id="IPR051289">
    <property type="entry name" value="LAGLIDADG_Endonuclease"/>
</dbReference>
<dbReference type="InterPro" id="IPR004860">
    <property type="entry name" value="LAGLIDADG_dom"/>
</dbReference>
<evidence type="ECO:0000313" key="3">
    <source>
        <dbReference type="Proteomes" id="UP000177062"/>
    </source>
</evidence>
<organism evidence="2 3">
    <name type="scientific">Candidatus Colwellbacteria bacterium RBG_13_48_8</name>
    <dbReference type="NCBI Taxonomy" id="1797685"/>
    <lineage>
        <taxon>Bacteria</taxon>
        <taxon>Candidatus Colwelliibacteriota</taxon>
    </lineage>
</organism>
<gene>
    <name evidence="2" type="ORF">A2Y84_00260</name>
</gene>
<dbReference type="GO" id="GO:0004519">
    <property type="term" value="F:endonuclease activity"/>
    <property type="evidence" value="ECO:0007669"/>
    <property type="project" value="InterPro"/>
</dbReference>
<accession>A0A1G1YXV1</accession>
<dbReference type="Pfam" id="PF00961">
    <property type="entry name" value="LAGLIDADG_1"/>
    <property type="match status" value="1"/>
</dbReference>
<dbReference type="PANTHER" id="PTHR36181:SF2">
    <property type="entry name" value="INTRON-ENCODED ENDONUCLEASE AI3-RELATED"/>
    <property type="match status" value="1"/>
</dbReference>
<sequence>MDRNLSKNYIIGLVESRGSFSFSTQNSRKRRVPSFRIKLHVQDLALIEAIKEALGLDNKIYVYSPKSRDGAKRHPYAMLIVRDVDGLKNKVIPFFYGNFRGRKAFQFNDWLERIGKDPWVSDEFKVIHRLYKSKYYKKRE</sequence>
<evidence type="ECO:0000259" key="1">
    <source>
        <dbReference type="Pfam" id="PF00961"/>
    </source>
</evidence>
<reference evidence="2 3" key="1">
    <citation type="journal article" date="2016" name="Nat. Commun.">
        <title>Thousands of microbial genomes shed light on interconnected biogeochemical processes in an aquifer system.</title>
        <authorList>
            <person name="Anantharaman K."/>
            <person name="Brown C.T."/>
            <person name="Hug L.A."/>
            <person name="Sharon I."/>
            <person name="Castelle C.J."/>
            <person name="Probst A.J."/>
            <person name="Thomas B.C."/>
            <person name="Singh A."/>
            <person name="Wilkins M.J."/>
            <person name="Karaoz U."/>
            <person name="Brodie E.L."/>
            <person name="Williams K.H."/>
            <person name="Hubbard S.S."/>
            <person name="Banfield J.F."/>
        </authorList>
    </citation>
    <scope>NUCLEOTIDE SEQUENCE [LARGE SCALE GENOMIC DNA]</scope>
</reference>
<dbReference type="EMBL" id="MHIT01000003">
    <property type="protein sequence ID" value="OGY57195.1"/>
    <property type="molecule type" value="Genomic_DNA"/>
</dbReference>